<keyword evidence="6" id="KW-0732">Signal</keyword>
<feature type="transmembrane region" description="Helical" evidence="16">
    <location>
        <begin position="507"/>
        <end position="524"/>
    </location>
</feature>
<dbReference type="InterPro" id="IPR050732">
    <property type="entry name" value="Beta-glucan_modifiers"/>
</dbReference>
<feature type="transmembrane region" description="Helical" evidence="16">
    <location>
        <begin position="357"/>
        <end position="376"/>
    </location>
</feature>
<proteinExistence type="predicted"/>
<dbReference type="RefSeq" id="WP_266151705.1">
    <property type="nucleotide sequence ID" value="NZ_CP064028.1"/>
</dbReference>
<keyword evidence="16" id="KW-1133">Transmembrane helix</keyword>
<evidence type="ECO:0000256" key="9">
    <source>
        <dbReference type="ARBA" id="ARBA00023180"/>
    </source>
</evidence>
<comment type="function">
    <text evidence="13">Glucanases play a role in cell expansion during growth, in cell-cell fusion during mating, and in spore release during sporulation. This enzyme may be involved in beta-glucan degradation. Active on laminarin and lichenan.</text>
</comment>
<keyword evidence="3" id="KW-1003">Cell membrane</keyword>
<keyword evidence="18" id="KW-1185">Reference proteome</keyword>
<keyword evidence="10" id="KW-0119">Carbohydrate metabolism</keyword>
<dbReference type="Pfam" id="PF00332">
    <property type="entry name" value="Glyco_hydro_17"/>
    <property type="match status" value="1"/>
</dbReference>
<evidence type="ECO:0000256" key="14">
    <source>
        <dbReference type="ARBA" id="ARBA00042373"/>
    </source>
</evidence>
<accession>A0ABV9C763</accession>
<evidence type="ECO:0000256" key="6">
    <source>
        <dbReference type="ARBA" id="ARBA00022729"/>
    </source>
</evidence>
<evidence type="ECO:0000256" key="8">
    <source>
        <dbReference type="ARBA" id="ARBA00023136"/>
    </source>
</evidence>
<comment type="subcellular location">
    <subcellularLocation>
        <location evidence="2">Cell membrane</location>
    </subcellularLocation>
    <subcellularLocation>
        <location evidence="1">Secreted</location>
        <location evidence="1">Cell wall</location>
    </subcellularLocation>
</comment>
<evidence type="ECO:0000256" key="16">
    <source>
        <dbReference type="SAM" id="Phobius"/>
    </source>
</evidence>
<feature type="transmembrane region" description="Helical" evidence="16">
    <location>
        <begin position="12"/>
        <end position="32"/>
    </location>
</feature>
<evidence type="ECO:0000256" key="13">
    <source>
        <dbReference type="ARBA" id="ARBA00037649"/>
    </source>
</evidence>
<keyword evidence="9" id="KW-0325">Glycoprotein</keyword>
<dbReference type="SUPFAM" id="SSF51445">
    <property type="entry name" value="(Trans)glycosidases"/>
    <property type="match status" value="1"/>
</dbReference>
<organism evidence="17 18">
    <name type="scientific">Dyella halodurans</name>
    <dbReference type="NCBI Taxonomy" id="1920171"/>
    <lineage>
        <taxon>Bacteria</taxon>
        <taxon>Pseudomonadati</taxon>
        <taxon>Pseudomonadota</taxon>
        <taxon>Gammaproteobacteria</taxon>
        <taxon>Lysobacterales</taxon>
        <taxon>Rhodanobacteraceae</taxon>
        <taxon>Dyella</taxon>
    </lineage>
</organism>
<sequence length="535" mass="59782">MSSSPSPSSRVAPLAWLVLVVAALSGALWWWMIGRPVSLPEAPTLRIACVSYAPFRKQGETPLDLHAFVSPEQIDADLRALSQRFDCVRTYSQGFGLNAVPEIAERYGMKVLMGIWLGRDPASNEREVSMGIATAKAHPGVLRGVIVGNEVLLRGELTSKALAAYVNRVRAGIHDTHVPVTYADVWEFWLHYPEMADAVDYITIHILPYWEDQPVEPKDALAHVAEVYARMKERFPGRSVMIGETGWPSQGKQRRGAAASLVNEARYMREFLRYAGTVDMPYNVIEAFDQPWKREQEGTVGGYWGIFDAQARPKFPMQGPVVEEPRWYLGFAAGGVSLLLFLLAGQWRRHWHRARGWLALAVAGFASGTAMAWQFRQIWFAANNTLDWAVSLLMCVLAFATAIGLARWVAARLADEPPPSAPQRRLRFAWMFGLTFYGLLLVFDGRYRDFPLGLFWPPALGYLLAALLESGRNAIVPTVEERFLSCALPLLAAAVVAQDVGLNPATWLWLGLNLALAAAVWIEWRRSRRLQAHQA</sequence>
<name>A0ABV9C763_9GAMM</name>
<gene>
    <name evidence="17" type="ORF">ACFO5W_19870</name>
</gene>
<reference evidence="18" key="1">
    <citation type="journal article" date="2019" name="Int. J. Syst. Evol. Microbiol.">
        <title>The Global Catalogue of Microorganisms (GCM) 10K type strain sequencing project: providing services to taxonomists for standard genome sequencing and annotation.</title>
        <authorList>
            <consortium name="The Broad Institute Genomics Platform"/>
            <consortium name="The Broad Institute Genome Sequencing Center for Infectious Disease"/>
            <person name="Wu L."/>
            <person name="Ma J."/>
        </authorList>
    </citation>
    <scope>NUCLEOTIDE SEQUENCE [LARGE SCALE GENOMIC DNA]</scope>
    <source>
        <strain evidence="18">CCM 4481</strain>
    </source>
</reference>
<keyword evidence="5" id="KW-0964">Secreted</keyword>
<evidence type="ECO:0000256" key="3">
    <source>
        <dbReference type="ARBA" id="ARBA00022475"/>
    </source>
</evidence>
<comment type="caution">
    <text evidence="17">The sequence shown here is derived from an EMBL/GenBank/DDBJ whole genome shotgun (WGS) entry which is preliminary data.</text>
</comment>
<dbReference type="PANTHER" id="PTHR16631:SF17">
    <property type="entry name" value="GLUCAN ENDO-1,3-BETA-GLUCOSIDASE BTGC"/>
    <property type="match status" value="1"/>
</dbReference>
<dbReference type="Gene3D" id="3.20.20.80">
    <property type="entry name" value="Glycosidases"/>
    <property type="match status" value="1"/>
</dbReference>
<keyword evidence="11" id="KW-0961">Cell wall biogenesis/degradation</keyword>
<evidence type="ECO:0000256" key="4">
    <source>
        <dbReference type="ARBA" id="ARBA00022512"/>
    </source>
</evidence>
<feature type="transmembrane region" description="Helical" evidence="16">
    <location>
        <begin position="428"/>
        <end position="447"/>
    </location>
</feature>
<evidence type="ECO:0000256" key="12">
    <source>
        <dbReference type="ARBA" id="ARBA00023326"/>
    </source>
</evidence>
<keyword evidence="16" id="KW-0812">Transmembrane</keyword>
<keyword evidence="7 17" id="KW-0378">Hydrolase</keyword>
<dbReference type="GO" id="GO:0016787">
    <property type="term" value="F:hydrolase activity"/>
    <property type="evidence" value="ECO:0007669"/>
    <property type="project" value="UniProtKB-KW"/>
</dbReference>
<dbReference type="EMBL" id="JBHSGA010000022">
    <property type="protein sequence ID" value="MFC4528911.1"/>
    <property type="molecule type" value="Genomic_DNA"/>
</dbReference>
<evidence type="ECO:0000256" key="7">
    <source>
        <dbReference type="ARBA" id="ARBA00022801"/>
    </source>
</evidence>
<dbReference type="PANTHER" id="PTHR16631">
    <property type="entry name" value="GLUCAN 1,3-BETA-GLUCOSIDASE"/>
    <property type="match status" value="1"/>
</dbReference>
<evidence type="ECO:0000256" key="10">
    <source>
        <dbReference type="ARBA" id="ARBA00023277"/>
    </source>
</evidence>
<feature type="transmembrane region" description="Helical" evidence="16">
    <location>
        <begin position="327"/>
        <end position="345"/>
    </location>
</feature>
<dbReference type="InterPro" id="IPR000490">
    <property type="entry name" value="Glyco_hydro_17"/>
</dbReference>
<keyword evidence="4" id="KW-0134">Cell wall</keyword>
<evidence type="ECO:0000256" key="2">
    <source>
        <dbReference type="ARBA" id="ARBA00004236"/>
    </source>
</evidence>
<protein>
    <recommendedName>
        <fullName evidence="15">Endo-1,3-beta-glucanase btgC</fullName>
    </recommendedName>
    <alternativeName>
        <fullName evidence="14">Laminarinase btgC</fullName>
    </alternativeName>
</protein>
<evidence type="ECO:0000313" key="17">
    <source>
        <dbReference type="EMBL" id="MFC4528911.1"/>
    </source>
</evidence>
<dbReference type="InterPro" id="IPR017853">
    <property type="entry name" value="GH"/>
</dbReference>
<keyword evidence="8 16" id="KW-0472">Membrane</keyword>
<evidence type="ECO:0000256" key="1">
    <source>
        <dbReference type="ARBA" id="ARBA00004191"/>
    </source>
</evidence>
<evidence type="ECO:0000256" key="11">
    <source>
        <dbReference type="ARBA" id="ARBA00023316"/>
    </source>
</evidence>
<dbReference type="Proteomes" id="UP001595961">
    <property type="component" value="Unassembled WGS sequence"/>
</dbReference>
<feature type="transmembrane region" description="Helical" evidence="16">
    <location>
        <begin position="388"/>
        <end position="408"/>
    </location>
</feature>
<evidence type="ECO:0000256" key="5">
    <source>
        <dbReference type="ARBA" id="ARBA00022525"/>
    </source>
</evidence>
<evidence type="ECO:0000256" key="15">
    <source>
        <dbReference type="ARBA" id="ARBA00043078"/>
    </source>
</evidence>
<keyword evidence="12" id="KW-0624">Polysaccharide degradation</keyword>
<evidence type="ECO:0000313" key="18">
    <source>
        <dbReference type="Proteomes" id="UP001595961"/>
    </source>
</evidence>